<evidence type="ECO:0000256" key="1">
    <source>
        <dbReference type="ARBA" id="ARBA00004141"/>
    </source>
</evidence>
<dbReference type="GO" id="GO:0015293">
    <property type="term" value="F:symporter activity"/>
    <property type="evidence" value="ECO:0007669"/>
    <property type="project" value="InterPro"/>
</dbReference>
<feature type="transmembrane region" description="Helical" evidence="7">
    <location>
        <begin position="373"/>
        <end position="393"/>
    </location>
</feature>
<feature type="transmembrane region" description="Helical" evidence="7">
    <location>
        <begin position="399"/>
        <end position="423"/>
    </location>
</feature>
<dbReference type="Gene3D" id="1.10.3860.10">
    <property type="entry name" value="Sodium:dicarboxylate symporter"/>
    <property type="match status" value="1"/>
</dbReference>
<dbReference type="SUPFAM" id="SSF118215">
    <property type="entry name" value="Proton glutamate symport protein"/>
    <property type="match status" value="1"/>
</dbReference>
<dbReference type="OrthoDB" id="9766690at2"/>
<keyword evidence="5 7" id="KW-1133">Transmembrane helix</keyword>
<keyword evidence="3" id="KW-0813">Transport</keyword>
<evidence type="ECO:0000256" key="4">
    <source>
        <dbReference type="ARBA" id="ARBA00022692"/>
    </source>
</evidence>
<evidence type="ECO:0000313" key="8">
    <source>
        <dbReference type="EMBL" id="PZT48709.1"/>
    </source>
</evidence>
<dbReference type="GO" id="GO:0005886">
    <property type="term" value="C:plasma membrane"/>
    <property type="evidence" value="ECO:0007669"/>
    <property type="project" value="TreeGrafter"/>
</dbReference>
<feature type="transmembrane region" description="Helical" evidence="7">
    <location>
        <begin position="342"/>
        <end position="366"/>
    </location>
</feature>
<feature type="transmembrane region" description="Helical" evidence="7">
    <location>
        <begin position="190"/>
        <end position="207"/>
    </location>
</feature>
<dbReference type="Proteomes" id="UP000249746">
    <property type="component" value="Unassembled WGS sequence"/>
</dbReference>
<dbReference type="GO" id="GO:0015184">
    <property type="term" value="F:L-cystine transmembrane transporter activity"/>
    <property type="evidence" value="ECO:0007669"/>
    <property type="project" value="TreeGrafter"/>
</dbReference>
<feature type="transmembrane region" description="Helical" evidence="7">
    <location>
        <begin position="43"/>
        <end position="61"/>
    </location>
</feature>
<comment type="caution">
    <text evidence="8">The sequence shown here is derived from an EMBL/GenBank/DDBJ whole genome shotgun (WGS) entry which is preliminary data.</text>
</comment>
<feature type="transmembrane region" description="Helical" evidence="7">
    <location>
        <begin position="267"/>
        <end position="290"/>
    </location>
</feature>
<evidence type="ECO:0000313" key="9">
    <source>
        <dbReference type="Proteomes" id="UP000249746"/>
    </source>
</evidence>
<dbReference type="InterPro" id="IPR036458">
    <property type="entry name" value="Na:dicarbo_symporter_sf"/>
</dbReference>
<evidence type="ECO:0000256" key="7">
    <source>
        <dbReference type="SAM" id="Phobius"/>
    </source>
</evidence>
<dbReference type="EMBL" id="NBIU01000004">
    <property type="protein sequence ID" value="PZT48709.1"/>
    <property type="molecule type" value="Genomic_DNA"/>
</dbReference>
<keyword evidence="9" id="KW-1185">Reference proteome</keyword>
<evidence type="ECO:0000256" key="6">
    <source>
        <dbReference type="ARBA" id="ARBA00023136"/>
    </source>
</evidence>
<gene>
    <name evidence="8" type="ORF">B6S12_02380</name>
</gene>
<dbReference type="PRINTS" id="PR00173">
    <property type="entry name" value="EDTRNSPORT"/>
</dbReference>
<feature type="transmembrane region" description="Helical" evidence="7">
    <location>
        <begin position="81"/>
        <end position="110"/>
    </location>
</feature>
<accession>A0A2W6MXJ8</accession>
<feature type="transmembrane region" description="Helical" evidence="7">
    <location>
        <begin position="227"/>
        <end position="255"/>
    </location>
</feature>
<proteinExistence type="inferred from homology"/>
<comment type="similarity">
    <text evidence="2">Belongs to the dicarboxylate/amino acid:cation symporter (DAACS) (TC 2.A.23) family.</text>
</comment>
<dbReference type="PANTHER" id="PTHR42865">
    <property type="entry name" value="PROTON/GLUTAMATE-ASPARTATE SYMPORTER"/>
    <property type="match status" value="1"/>
</dbReference>
<comment type="subcellular location">
    <subcellularLocation>
        <location evidence="1">Membrane</location>
        <topology evidence="1">Multi-pass membrane protein</topology>
    </subcellularLocation>
</comment>
<evidence type="ECO:0000256" key="5">
    <source>
        <dbReference type="ARBA" id="ARBA00022989"/>
    </source>
</evidence>
<feature type="transmembrane region" description="Helical" evidence="7">
    <location>
        <begin position="12"/>
        <end position="31"/>
    </location>
</feature>
<name>A0A2W6MXJ8_9HELI</name>
<dbReference type="AlphaFoldDB" id="A0A2W6MXJ8"/>
<organism evidence="8 9">
    <name type="scientific">Helicobacter valdiviensis</name>
    <dbReference type="NCBI Taxonomy" id="1458358"/>
    <lineage>
        <taxon>Bacteria</taxon>
        <taxon>Pseudomonadati</taxon>
        <taxon>Campylobacterota</taxon>
        <taxon>Epsilonproteobacteria</taxon>
        <taxon>Campylobacterales</taxon>
        <taxon>Helicobacteraceae</taxon>
        <taxon>Helicobacter</taxon>
    </lineage>
</organism>
<reference evidence="8 9" key="1">
    <citation type="submission" date="2017-03" db="EMBL/GenBank/DDBJ databases">
        <title>Genomic and clinical evidence uncovers the enterohepatic species Helicobacter valdiviensis as a potential human intestinal pathogen.</title>
        <authorList>
            <person name="Fresia P."/>
            <person name="Jara R."/>
            <person name="Sierra R."/>
            <person name="Ferres I."/>
            <person name="Greif G."/>
            <person name="Iraola G."/>
            <person name="Collado L."/>
        </authorList>
    </citation>
    <scope>NUCLEOTIDE SEQUENCE [LARGE SCALE GENOMIC DNA]</scope>
    <source>
        <strain evidence="8 9">WBE14</strain>
    </source>
</reference>
<feature type="transmembrane region" description="Helical" evidence="7">
    <location>
        <begin position="302"/>
        <end position="322"/>
    </location>
</feature>
<keyword evidence="4 7" id="KW-0812">Transmembrane</keyword>
<dbReference type="InterPro" id="IPR001991">
    <property type="entry name" value="Na-dicarboxylate_symporter"/>
</dbReference>
<keyword evidence="6 7" id="KW-0472">Membrane</keyword>
<dbReference type="Pfam" id="PF00375">
    <property type="entry name" value="SDF"/>
    <property type="match status" value="1"/>
</dbReference>
<protein>
    <submittedName>
        <fullName evidence="8">Sodium:dicarboxylate symporter</fullName>
    </submittedName>
</protein>
<dbReference type="PANTHER" id="PTHR42865:SF5">
    <property type="entry name" value="L-CYSTINE TRANSPORTER TCYP"/>
    <property type="match status" value="1"/>
</dbReference>
<sequence>MNNFLHNFLLLSSWQTWLSLAMLGIIFYAIYKMKKAGVNFSMRMLFSLLIGLVLGFLIQYFCHYPTKEEIKSISWLVEFQTWLAFINSAFIGLIKMLVIPLISISIIKVIMDIGKDIKISSLLSYSIFWLLLSTAIAASIGVFLGWYFEVGAFFNSSIQGREIREVANITQIFLGLIPSNIIDSMSKDNIIAVVIFAFFIGFGARALHKQENLQESHQIFSKMINALYQIIMNIADFIMSLMPYAVVCMIANVLISNGFSAIKTAGLFIGLIYLCMLIMFLVHFLMLLSAGLNPITYAKKAFPVWLFAFSSRSSVGTLPLNITTLQNKFGVSSSVANFVPSIGTTMGLNGCAGYFPALAAVFIAYSIGAPIDFNFIVMVVLIAVLGSIGIAGVPGSATMAASIMLTGIGFGEYFGLLTLILAIDPIIDMARTASNVSGAMSAALCTDKNLKLLNKEIYNS</sequence>
<evidence type="ECO:0000256" key="2">
    <source>
        <dbReference type="ARBA" id="ARBA00006148"/>
    </source>
</evidence>
<evidence type="ECO:0000256" key="3">
    <source>
        <dbReference type="ARBA" id="ARBA00022448"/>
    </source>
</evidence>
<feature type="transmembrane region" description="Helical" evidence="7">
    <location>
        <begin position="122"/>
        <end position="148"/>
    </location>
</feature>